<dbReference type="GO" id="GO:0000981">
    <property type="term" value="F:DNA-binding transcription factor activity, RNA polymerase II-specific"/>
    <property type="evidence" value="ECO:0007669"/>
    <property type="project" value="TreeGrafter"/>
</dbReference>
<reference evidence="7" key="1">
    <citation type="submission" date="2020-08" db="EMBL/GenBank/DDBJ databases">
        <title>Multicomponent nature underlies the extraordinary mechanical properties of spider dragline silk.</title>
        <authorList>
            <person name="Kono N."/>
            <person name="Nakamura H."/>
            <person name="Mori M."/>
            <person name="Yoshida Y."/>
            <person name="Ohtoshi R."/>
            <person name="Malay A.D."/>
            <person name="Moran D.A.P."/>
            <person name="Tomita M."/>
            <person name="Numata K."/>
            <person name="Arakawa K."/>
        </authorList>
    </citation>
    <scope>NUCLEOTIDE SEQUENCE</scope>
</reference>
<keyword evidence="2" id="KW-0479">Metal-binding</keyword>
<evidence type="ECO:0000256" key="4">
    <source>
        <dbReference type="ARBA" id="ARBA00022833"/>
    </source>
</evidence>
<name>A0A8X6TXY1_NEPPI</name>
<keyword evidence="8" id="KW-1185">Reference proteome</keyword>
<dbReference type="Proteomes" id="UP000887013">
    <property type="component" value="Unassembled WGS sequence"/>
</dbReference>
<evidence type="ECO:0000313" key="7">
    <source>
        <dbReference type="EMBL" id="GFT61815.1"/>
    </source>
</evidence>
<feature type="compositionally biased region" description="Basic and acidic residues" evidence="5">
    <location>
        <begin position="1"/>
        <end position="32"/>
    </location>
</feature>
<dbReference type="InterPro" id="IPR013087">
    <property type="entry name" value="Znf_C2H2_type"/>
</dbReference>
<dbReference type="PROSITE" id="PS00028">
    <property type="entry name" value="ZINC_FINGER_C2H2_1"/>
    <property type="match status" value="1"/>
</dbReference>
<dbReference type="AlphaFoldDB" id="A0A8X6TXY1"/>
<dbReference type="GO" id="GO:0000978">
    <property type="term" value="F:RNA polymerase II cis-regulatory region sequence-specific DNA binding"/>
    <property type="evidence" value="ECO:0007669"/>
    <property type="project" value="TreeGrafter"/>
</dbReference>
<proteinExistence type="predicted"/>
<protein>
    <recommendedName>
        <fullName evidence="6">C2H2-type domain-containing protein</fullName>
    </recommendedName>
</protein>
<organism evidence="7 8">
    <name type="scientific">Nephila pilipes</name>
    <name type="common">Giant wood spider</name>
    <name type="synonym">Nephila maculata</name>
    <dbReference type="NCBI Taxonomy" id="299642"/>
    <lineage>
        <taxon>Eukaryota</taxon>
        <taxon>Metazoa</taxon>
        <taxon>Ecdysozoa</taxon>
        <taxon>Arthropoda</taxon>
        <taxon>Chelicerata</taxon>
        <taxon>Arachnida</taxon>
        <taxon>Araneae</taxon>
        <taxon>Araneomorphae</taxon>
        <taxon>Entelegynae</taxon>
        <taxon>Araneoidea</taxon>
        <taxon>Nephilidae</taxon>
        <taxon>Nephila</taxon>
    </lineage>
</organism>
<sequence>MLKFDKMSMSEEFKGTKASQKDSDISSLEKSKNSSIQITDTSKSESHKRIRTNEISEVVNEDFFSSFPSAKKRGECMLNFEPAESLKDDLGSLQINFLSDIYTHNSQKSVGYSPEDGEQHELFLEKNWKSARKSAFSLWKPKNLTQTNLSVYSQSRSEDFSASDCDGSVHGRVKVLIDNKNADCFQIFHCRICESFSTDWIQELVEHVHRDRSEPNNFVDYSRSLYVCRLCEFYTPERLEILAHIGTIRHSCRVNNHNHIREGGFKTLHKLTALEPTLSILLSCDACSYFTGSLNHLLNHSTDEEHYYCVKIRKFLALFQSKVEYCYCKICRLIMFTKVDLFSHAVSAEHKAKVQNIFHLASLDKEILDTIFAVKEFHPTTNEYFHQDYHTGTKLLKVNNKHVSVSELKRPVTIIYNDFTKYRPLKQNVTYETETFNAKFQEKLHLKKRRYEPELPKCVDSLTYKCLICLETFLDANSVETHLLFLHGANENYFKSLIEIEDGVEGSIENRKRHENRVSTFAGESELGSLLSTNSLMTNHQLHAYSKKLRNAMDNECSKKDCKEPLALNFQTSDNEIKLDLSSCKVETKSLDSCLGKEFLREDKNKSSAPIFQSTSDQITPKTSIDFGYSAVKKQNLFDEKYLMNDDMLFSTKSVLPIDEQLDIDISYWEIIIRSLNDSTHKATKVKCHTKDHSNSCFQNCPECDSKITTNASERAVFWRPF</sequence>
<dbReference type="PANTHER" id="PTHR45891">
    <property type="entry name" value="ZINC FINGER HOMEOBOX PROTEIN"/>
    <property type="match status" value="1"/>
</dbReference>
<feature type="domain" description="C2H2-type" evidence="6">
    <location>
        <begin position="466"/>
        <end position="487"/>
    </location>
</feature>
<accession>A0A8X6TXY1</accession>
<feature type="region of interest" description="Disordered" evidence="5">
    <location>
        <begin position="1"/>
        <end position="49"/>
    </location>
</feature>
<comment type="subcellular location">
    <subcellularLocation>
        <location evidence="1">Nucleus</location>
    </subcellularLocation>
</comment>
<keyword evidence="3" id="KW-0677">Repeat</keyword>
<keyword evidence="4" id="KW-0862">Zinc</keyword>
<evidence type="ECO:0000256" key="3">
    <source>
        <dbReference type="ARBA" id="ARBA00022737"/>
    </source>
</evidence>
<evidence type="ECO:0000256" key="1">
    <source>
        <dbReference type="ARBA" id="ARBA00004123"/>
    </source>
</evidence>
<evidence type="ECO:0000259" key="6">
    <source>
        <dbReference type="PROSITE" id="PS00028"/>
    </source>
</evidence>
<comment type="caution">
    <text evidence="7">The sequence shown here is derived from an EMBL/GenBank/DDBJ whole genome shotgun (WGS) entry which is preliminary data.</text>
</comment>
<evidence type="ECO:0000256" key="5">
    <source>
        <dbReference type="SAM" id="MobiDB-lite"/>
    </source>
</evidence>
<dbReference type="GO" id="GO:0046872">
    <property type="term" value="F:metal ion binding"/>
    <property type="evidence" value="ECO:0007669"/>
    <property type="project" value="UniProtKB-KW"/>
</dbReference>
<evidence type="ECO:0000256" key="2">
    <source>
        <dbReference type="ARBA" id="ARBA00022723"/>
    </source>
</evidence>
<dbReference type="GO" id="GO:0005634">
    <property type="term" value="C:nucleus"/>
    <property type="evidence" value="ECO:0007669"/>
    <property type="project" value="UniProtKB-SubCell"/>
</dbReference>
<dbReference type="OrthoDB" id="6417226at2759"/>
<dbReference type="EMBL" id="BMAW01019133">
    <property type="protein sequence ID" value="GFT61815.1"/>
    <property type="molecule type" value="Genomic_DNA"/>
</dbReference>
<dbReference type="PANTHER" id="PTHR45891:SF3">
    <property type="entry name" value="ZINC FINGER PROTEIN 2"/>
    <property type="match status" value="1"/>
</dbReference>
<dbReference type="InterPro" id="IPR051968">
    <property type="entry name" value="ZnFinger_Homeobox_TR"/>
</dbReference>
<evidence type="ECO:0000313" key="8">
    <source>
        <dbReference type="Proteomes" id="UP000887013"/>
    </source>
</evidence>
<dbReference type="SMART" id="SM00355">
    <property type="entry name" value="ZnF_C2H2"/>
    <property type="match status" value="5"/>
</dbReference>
<gene>
    <name evidence="7" type="primary">ZFHX4</name>
    <name evidence="7" type="ORF">NPIL_583041</name>
</gene>